<sequence>MKFTTLITAITSASSILAAPGGYSYYRASDVDVRIAIDVDLRVLVTSNCNRGNYYGYDAYRCRKSIGLLADLSIDIDLDINIGAFSYTINR</sequence>
<feature type="signal peptide" evidence="1">
    <location>
        <begin position="1"/>
        <end position="18"/>
    </location>
</feature>
<gene>
    <name evidence="2" type="ORF">CONCODRAFT_7702</name>
</gene>
<name>A0A137P471_CONC2</name>
<accession>A0A137P471</accession>
<keyword evidence="1" id="KW-0732">Signal</keyword>
<dbReference type="EMBL" id="KQ964522">
    <property type="protein sequence ID" value="KXN69812.1"/>
    <property type="molecule type" value="Genomic_DNA"/>
</dbReference>
<evidence type="ECO:0000313" key="2">
    <source>
        <dbReference type="EMBL" id="KXN69812.1"/>
    </source>
</evidence>
<proteinExistence type="predicted"/>
<organism evidence="2 3">
    <name type="scientific">Conidiobolus coronatus (strain ATCC 28846 / CBS 209.66 / NRRL 28638)</name>
    <name type="common">Delacroixia coronata</name>
    <dbReference type="NCBI Taxonomy" id="796925"/>
    <lineage>
        <taxon>Eukaryota</taxon>
        <taxon>Fungi</taxon>
        <taxon>Fungi incertae sedis</taxon>
        <taxon>Zoopagomycota</taxon>
        <taxon>Entomophthoromycotina</taxon>
        <taxon>Entomophthoromycetes</taxon>
        <taxon>Entomophthorales</taxon>
        <taxon>Ancylistaceae</taxon>
        <taxon>Conidiobolus</taxon>
    </lineage>
</organism>
<dbReference type="AlphaFoldDB" id="A0A137P471"/>
<reference evidence="2 3" key="1">
    <citation type="journal article" date="2015" name="Genome Biol. Evol.">
        <title>Phylogenomic analyses indicate that early fungi evolved digesting cell walls of algal ancestors of land plants.</title>
        <authorList>
            <person name="Chang Y."/>
            <person name="Wang S."/>
            <person name="Sekimoto S."/>
            <person name="Aerts A.L."/>
            <person name="Choi C."/>
            <person name="Clum A."/>
            <person name="LaButti K.M."/>
            <person name="Lindquist E.A."/>
            <person name="Yee Ngan C."/>
            <person name="Ohm R.A."/>
            <person name="Salamov A.A."/>
            <person name="Grigoriev I.V."/>
            <person name="Spatafora J.W."/>
            <person name="Berbee M.L."/>
        </authorList>
    </citation>
    <scope>NUCLEOTIDE SEQUENCE [LARGE SCALE GENOMIC DNA]</scope>
    <source>
        <strain evidence="2 3">NRRL 28638</strain>
    </source>
</reference>
<feature type="chain" id="PRO_5007294421" evidence="1">
    <location>
        <begin position="19"/>
        <end position="91"/>
    </location>
</feature>
<evidence type="ECO:0000256" key="1">
    <source>
        <dbReference type="SAM" id="SignalP"/>
    </source>
</evidence>
<protein>
    <submittedName>
        <fullName evidence="2">Uncharacterized protein</fullName>
    </submittedName>
</protein>
<dbReference type="Proteomes" id="UP000070444">
    <property type="component" value="Unassembled WGS sequence"/>
</dbReference>
<evidence type="ECO:0000313" key="3">
    <source>
        <dbReference type="Proteomes" id="UP000070444"/>
    </source>
</evidence>
<keyword evidence="3" id="KW-1185">Reference proteome</keyword>